<dbReference type="AlphaFoldDB" id="A0A2Z6B282"/>
<dbReference type="PANTHER" id="PTHR37164">
    <property type="entry name" value="BACTERIOHEMERYTHRIN"/>
    <property type="match status" value="1"/>
</dbReference>
<reference evidence="6 7" key="1">
    <citation type="journal article" date="2018" name="Sci. Adv.">
        <title>Multi-heme cytochromes provide a pathway for survival in energy-limited environments.</title>
        <authorList>
            <person name="Deng X."/>
            <person name="Dohmae N."/>
            <person name="Nealson K.H."/>
            <person name="Hashimoto K."/>
            <person name="Okamoto A."/>
        </authorList>
    </citation>
    <scope>NUCLEOTIDE SEQUENCE [LARGE SCALE GENOMIC DNA]</scope>
    <source>
        <strain evidence="6 7">IS5</strain>
    </source>
</reference>
<keyword evidence="2" id="KW-0561">Oxygen transport</keyword>
<dbReference type="InterPro" id="IPR012827">
    <property type="entry name" value="Hemerythrin_metal-bd"/>
</dbReference>
<dbReference type="KEGG" id="dfl:DFE_2822"/>
<dbReference type="RefSeq" id="WP_172961767.1">
    <property type="nucleotide sequence ID" value="NZ_AP017378.1"/>
</dbReference>
<dbReference type="InterPro" id="IPR050669">
    <property type="entry name" value="Hemerythrin"/>
</dbReference>
<dbReference type="Gene3D" id="1.20.120.50">
    <property type="entry name" value="Hemerythrin-like"/>
    <property type="match status" value="1"/>
</dbReference>
<dbReference type="PANTHER" id="PTHR37164:SF1">
    <property type="entry name" value="BACTERIOHEMERYTHRIN"/>
    <property type="match status" value="1"/>
</dbReference>
<evidence type="ECO:0000256" key="1">
    <source>
        <dbReference type="ARBA" id="ARBA00010587"/>
    </source>
</evidence>
<evidence type="ECO:0000313" key="7">
    <source>
        <dbReference type="Proteomes" id="UP000269883"/>
    </source>
</evidence>
<keyword evidence="2" id="KW-0813">Transport</keyword>
<dbReference type="EMBL" id="AP017378">
    <property type="protein sequence ID" value="BBD09548.1"/>
    <property type="molecule type" value="Genomic_DNA"/>
</dbReference>
<dbReference type="InterPro" id="IPR035938">
    <property type="entry name" value="Hemerythrin-like_sf"/>
</dbReference>
<dbReference type="Pfam" id="PF01814">
    <property type="entry name" value="Hemerythrin"/>
    <property type="match status" value="1"/>
</dbReference>
<dbReference type="NCBIfam" id="TIGR02481">
    <property type="entry name" value="hemeryth_dom"/>
    <property type="match status" value="1"/>
</dbReference>
<dbReference type="PROSITE" id="PS00550">
    <property type="entry name" value="HEMERYTHRINS"/>
    <property type="match status" value="1"/>
</dbReference>
<keyword evidence="3" id="KW-0479">Metal-binding</keyword>
<evidence type="ECO:0000256" key="3">
    <source>
        <dbReference type="ARBA" id="ARBA00022723"/>
    </source>
</evidence>
<proteinExistence type="inferred from homology"/>
<dbReference type="InterPro" id="IPR012312">
    <property type="entry name" value="Hemerythrin-like"/>
</dbReference>
<protein>
    <submittedName>
        <fullName evidence="6">Hemerythrin-like metal-binding protein</fullName>
    </submittedName>
</protein>
<evidence type="ECO:0000313" key="6">
    <source>
        <dbReference type="EMBL" id="BBD09548.1"/>
    </source>
</evidence>
<organism evidence="6 7">
    <name type="scientific">Desulfovibrio ferrophilus</name>
    <dbReference type="NCBI Taxonomy" id="241368"/>
    <lineage>
        <taxon>Bacteria</taxon>
        <taxon>Pseudomonadati</taxon>
        <taxon>Thermodesulfobacteriota</taxon>
        <taxon>Desulfovibrionia</taxon>
        <taxon>Desulfovibrionales</taxon>
        <taxon>Desulfovibrionaceae</taxon>
        <taxon>Desulfovibrio</taxon>
    </lineage>
</organism>
<dbReference type="SUPFAM" id="SSF47188">
    <property type="entry name" value="Hemerythrin-like"/>
    <property type="match status" value="1"/>
</dbReference>
<accession>A0A2Z6B282</accession>
<comment type="similarity">
    <text evidence="1">Belongs to the hemerythrin family.</text>
</comment>
<evidence type="ECO:0000259" key="5">
    <source>
        <dbReference type="Pfam" id="PF01814"/>
    </source>
</evidence>
<sequence length="140" mass="16122">MPKLNWSPSLSLGVKSLDRQHQELIDIANKVIEAVEQEQGQDAVRSVIQSLREYTVHHFHDEEEQMKAVRYPKRADHAALHAELVRSVKDFQYRIYIKEVVSGAQVKAFLKGWLLEHILNEDLDFGRYVQSVNALADQGD</sequence>
<dbReference type="NCBIfam" id="NF033749">
    <property type="entry name" value="bact_hemeryth"/>
    <property type="match status" value="1"/>
</dbReference>
<keyword evidence="7" id="KW-1185">Reference proteome</keyword>
<dbReference type="Proteomes" id="UP000269883">
    <property type="component" value="Chromosome"/>
</dbReference>
<dbReference type="InterPro" id="IPR016131">
    <property type="entry name" value="Haemerythrin_Fe_BS"/>
</dbReference>
<dbReference type="CDD" id="cd12107">
    <property type="entry name" value="Hemerythrin"/>
    <property type="match status" value="1"/>
</dbReference>
<keyword evidence="4" id="KW-0408">Iron</keyword>
<evidence type="ECO:0000256" key="2">
    <source>
        <dbReference type="ARBA" id="ARBA00022621"/>
    </source>
</evidence>
<dbReference type="GO" id="GO:0005344">
    <property type="term" value="F:oxygen carrier activity"/>
    <property type="evidence" value="ECO:0007669"/>
    <property type="project" value="UniProtKB-KW"/>
</dbReference>
<evidence type="ECO:0000256" key="4">
    <source>
        <dbReference type="ARBA" id="ARBA00023004"/>
    </source>
</evidence>
<gene>
    <name evidence="6" type="ORF">DFE_2822</name>
</gene>
<feature type="domain" description="Hemerythrin-like" evidence="5">
    <location>
        <begin position="13"/>
        <end position="125"/>
    </location>
</feature>
<name>A0A2Z6B282_9BACT</name>
<dbReference type="GO" id="GO:0046872">
    <property type="term" value="F:metal ion binding"/>
    <property type="evidence" value="ECO:0007669"/>
    <property type="project" value="UniProtKB-KW"/>
</dbReference>